<evidence type="ECO:0000313" key="3">
    <source>
        <dbReference type="Proteomes" id="UP000620124"/>
    </source>
</evidence>
<proteinExistence type="predicted"/>
<keyword evidence="3" id="KW-1185">Reference proteome</keyword>
<feature type="signal peptide" evidence="1">
    <location>
        <begin position="1"/>
        <end position="21"/>
    </location>
</feature>
<name>A0A8H6WSS2_9AGAR</name>
<dbReference type="AlphaFoldDB" id="A0A8H6WSS2"/>
<gene>
    <name evidence="2" type="ORF">MVEN_02547500</name>
</gene>
<dbReference type="OrthoDB" id="2884912at2759"/>
<comment type="caution">
    <text evidence="2">The sequence shown here is derived from an EMBL/GenBank/DDBJ whole genome shotgun (WGS) entry which is preliminary data.</text>
</comment>
<reference evidence="2" key="1">
    <citation type="submission" date="2020-05" db="EMBL/GenBank/DDBJ databases">
        <title>Mycena genomes resolve the evolution of fungal bioluminescence.</title>
        <authorList>
            <person name="Tsai I.J."/>
        </authorList>
    </citation>
    <scope>NUCLEOTIDE SEQUENCE</scope>
    <source>
        <strain evidence="2">CCC161011</strain>
    </source>
</reference>
<dbReference type="EMBL" id="JACAZI010000036">
    <property type="protein sequence ID" value="KAF7328321.1"/>
    <property type="molecule type" value="Genomic_DNA"/>
</dbReference>
<protein>
    <submittedName>
        <fullName evidence="2">HET domain-containing protein</fullName>
    </submittedName>
</protein>
<sequence length="134" mass="13736">MFKSKTLFASTLTALLCFVSAAPTKPGPDASPSIQVCTTAGTGCVTLPVVSDDCVNLTGGLSFLDQEITTATIPGGLICTFFQDFGCTATGVTNAGTDSEIVLQEGTWNFLSVPGLSGPTNFNDLTNSLTCSPL</sequence>
<evidence type="ECO:0000256" key="1">
    <source>
        <dbReference type="SAM" id="SignalP"/>
    </source>
</evidence>
<keyword evidence="1" id="KW-0732">Signal</keyword>
<feature type="chain" id="PRO_5034127751" evidence="1">
    <location>
        <begin position="22"/>
        <end position="134"/>
    </location>
</feature>
<dbReference type="Proteomes" id="UP000620124">
    <property type="component" value="Unassembled WGS sequence"/>
</dbReference>
<accession>A0A8H6WSS2</accession>
<organism evidence="2 3">
    <name type="scientific">Mycena venus</name>
    <dbReference type="NCBI Taxonomy" id="2733690"/>
    <lineage>
        <taxon>Eukaryota</taxon>
        <taxon>Fungi</taxon>
        <taxon>Dikarya</taxon>
        <taxon>Basidiomycota</taxon>
        <taxon>Agaricomycotina</taxon>
        <taxon>Agaricomycetes</taxon>
        <taxon>Agaricomycetidae</taxon>
        <taxon>Agaricales</taxon>
        <taxon>Marasmiineae</taxon>
        <taxon>Mycenaceae</taxon>
        <taxon>Mycena</taxon>
    </lineage>
</organism>
<evidence type="ECO:0000313" key="2">
    <source>
        <dbReference type="EMBL" id="KAF7328321.1"/>
    </source>
</evidence>